<dbReference type="EMBL" id="SLXT01000022">
    <property type="protein sequence ID" value="TCP62462.1"/>
    <property type="molecule type" value="Genomic_DNA"/>
</dbReference>
<evidence type="ECO:0000313" key="3">
    <source>
        <dbReference type="Proteomes" id="UP000294813"/>
    </source>
</evidence>
<dbReference type="InterPro" id="IPR003607">
    <property type="entry name" value="HD/PDEase_dom"/>
</dbReference>
<dbReference type="RefSeq" id="WP_131919953.1">
    <property type="nucleotide sequence ID" value="NZ_JAOQNU010000021.1"/>
</dbReference>
<dbReference type="Pfam" id="PF13487">
    <property type="entry name" value="HD_5"/>
    <property type="match status" value="1"/>
</dbReference>
<organism evidence="2 3">
    <name type="scientific">Heliophilum fasciatum</name>
    <dbReference type="NCBI Taxonomy" id="35700"/>
    <lineage>
        <taxon>Bacteria</taxon>
        <taxon>Bacillati</taxon>
        <taxon>Bacillota</taxon>
        <taxon>Clostridia</taxon>
        <taxon>Eubacteriales</taxon>
        <taxon>Heliobacteriaceae</taxon>
        <taxon>Heliophilum</taxon>
    </lineage>
</organism>
<dbReference type="SUPFAM" id="SSF109604">
    <property type="entry name" value="HD-domain/PDEase-like"/>
    <property type="match status" value="1"/>
</dbReference>
<dbReference type="PANTHER" id="PTHR43155">
    <property type="entry name" value="CYCLIC DI-GMP PHOSPHODIESTERASE PA4108-RELATED"/>
    <property type="match status" value="1"/>
</dbReference>
<dbReference type="AlphaFoldDB" id="A0A4R2RFQ9"/>
<dbReference type="InterPro" id="IPR037522">
    <property type="entry name" value="HD_GYP_dom"/>
</dbReference>
<evidence type="ECO:0000313" key="2">
    <source>
        <dbReference type="EMBL" id="TCP62462.1"/>
    </source>
</evidence>
<name>A0A4R2RFQ9_9FIRM</name>
<accession>A0A4R2RFQ9</accession>
<dbReference type="PROSITE" id="PS51832">
    <property type="entry name" value="HD_GYP"/>
    <property type="match status" value="1"/>
</dbReference>
<sequence>MPRMAITMKYQQGQRIAEDVYMQDGRLVFPKGTLLTQTIYNQIRQWEKSGLLLSSETTDNYEQQYTSLRRPDYCETYIQSLLEGVDDLFEKIRKGDAIKENQLRDLAKDIYINVHADERLSMRVPRGWTPENYIVHHSVDVCLLSAVIALHLGLPEAETVELITGALLHDLGMYDMPQYLMKKKGKLSPPELASLHQHPTRGIEKIEKSGIKLTPNERACILSHHERTNGQGYPQGLPYALIPLGARIVAVADSFSAMTAQRAYRNRMDYYRAIYEISDGDGGHLDRHVVHVLSGQLRHLILNTRVRLSTGEIGYVVEFHENNPLQPSVLITEDAQGQPVVSRYLRNLQEKQTVFIQAVMDAHET</sequence>
<reference evidence="2 3" key="1">
    <citation type="submission" date="2019-03" db="EMBL/GenBank/DDBJ databases">
        <title>Genomic Encyclopedia of Type Strains, Phase IV (KMG-IV): sequencing the most valuable type-strain genomes for metagenomic binning, comparative biology and taxonomic classification.</title>
        <authorList>
            <person name="Goeker M."/>
        </authorList>
    </citation>
    <scope>NUCLEOTIDE SEQUENCE [LARGE SCALE GENOMIC DNA]</scope>
    <source>
        <strain evidence="2 3">DSM 11170</strain>
    </source>
</reference>
<dbReference type="SMART" id="SM00471">
    <property type="entry name" value="HDc"/>
    <property type="match status" value="1"/>
</dbReference>
<dbReference type="CDD" id="cd00077">
    <property type="entry name" value="HDc"/>
    <property type="match status" value="1"/>
</dbReference>
<feature type="domain" description="HD-GYP" evidence="1">
    <location>
        <begin position="112"/>
        <end position="309"/>
    </location>
</feature>
<dbReference type="OrthoDB" id="9804747at2"/>
<evidence type="ECO:0000259" key="1">
    <source>
        <dbReference type="PROSITE" id="PS51832"/>
    </source>
</evidence>
<gene>
    <name evidence="2" type="ORF">EDD73_12233</name>
</gene>
<dbReference type="PANTHER" id="PTHR43155:SF2">
    <property type="entry name" value="CYCLIC DI-GMP PHOSPHODIESTERASE PA4108"/>
    <property type="match status" value="1"/>
</dbReference>
<comment type="caution">
    <text evidence="2">The sequence shown here is derived from an EMBL/GenBank/DDBJ whole genome shotgun (WGS) entry which is preliminary data.</text>
</comment>
<protein>
    <submittedName>
        <fullName evidence="2">HD domain-containing protein</fullName>
    </submittedName>
</protein>
<proteinExistence type="predicted"/>
<dbReference type="Gene3D" id="1.10.3210.10">
    <property type="entry name" value="Hypothetical protein af1432"/>
    <property type="match status" value="1"/>
</dbReference>
<keyword evidence="3" id="KW-1185">Reference proteome</keyword>
<dbReference type="Proteomes" id="UP000294813">
    <property type="component" value="Unassembled WGS sequence"/>
</dbReference>